<dbReference type="PANTHER" id="PTHR14534:SF3">
    <property type="entry name" value="GID COMPLEX SUBUNIT 4 HOMOLOG"/>
    <property type="match status" value="1"/>
</dbReference>
<dbReference type="GO" id="GO:0051301">
    <property type="term" value="P:cell division"/>
    <property type="evidence" value="ECO:0007669"/>
    <property type="project" value="UniProtKB-KW"/>
</dbReference>
<dbReference type="PANTHER" id="PTHR14534">
    <property type="entry name" value="VACUOLAR IMPORT AND DEGRADATION PROTEIN 24"/>
    <property type="match status" value="1"/>
</dbReference>
<proteinExistence type="inferred from homology"/>
<dbReference type="SUPFAM" id="SSF47954">
    <property type="entry name" value="Cyclin-like"/>
    <property type="match status" value="1"/>
</dbReference>
<evidence type="ECO:0000313" key="9">
    <source>
        <dbReference type="EMBL" id="KAK2657821.1"/>
    </source>
</evidence>
<dbReference type="Pfam" id="PF00134">
    <property type="entry name" value="Cyclin_N"/>
    <property type="match status" value="1"/>
</dbReference>
<dbReference type="GO" id="GO:0034657">
    <property type="term" value="C:GID complex"/>
    <property type="evidence" value="ECO:0007669"/>
    <property type="project" value="TreeGrafter"/>
</dbReference>
<dbReference type="GO" id="GO:0006623">
    <property type="term" value="P:protein targeting to vacuole"/>
    <property type="evidence" value="ECO:0007669"/>
    <property type="project" value="TreeGrafter"/>
</dbReference>
<dbReference type="GO" id="GO:0007039">
    <property type="term" value="P:protein catabolic process in the vacuole"/>
    <property type="evidence" value="ECO:0007669"/>
    <property type="project" value="TreeGrafter"/>
</dbReference>
<dbReference type="AlphaFoldDB" id="A0AAE0CNP3"/>
<dbReference type="InterPro" id="IPR036915">
    <property type="entry name" value="Cyclin-like_sf"/>
</dbReference>
<keyword evidence="4" id="KW-0131">Cell cycle</keyword>
<dbReference type="InterPro" id="IPR018618">
    <property type="entry name" value="GID4/10-like"/>
</dbReference>
<comment type="similarity">
    <text evidence="1">Belongs to the cyclin family. Cyclin D subfamily.</text>
</comment>
<evidence type="ECO:0000256" key="5">
    <source>
        <dbReference type="ARBA" id="ARBA00061469"/>
    </source>
</evidence>
<dbReference type="EMBL" id="JANJYI010000003">
    <property type="protein sequence ID" value="KAK2657821.1"/>
    <property type="molecule type" value="Genomic_DNA"/>
</dbReference>
<evidence type="ECO:0000256" key="7">
    <source>
        <dbReference type="SAM" id="MobiDB-lite"/>
    </source>
</evidence>
<evidence type="ECO:0000259" key="8">
    <source>
        <dbReference type="SMART" id="SM00385"/>
    </source>
</evidence>
<evidence type="ECO:0000256" key="6">
    <source>
        <dbReference type="RuleBase" id="RU000383"/>
    </source>
</evidence>
<dbReference type="InterPro" id="IPR006671">
    <property type="entry name" value="Cyclin_N"/>
</dbReference>
<dbReference type="FunFam" id="1.10.472.10:FF:000060">
    <property type="entry name" value="D6-type cyclin"/>
    <property type="match status" value="1"/>
</dbReference>
<dbReference type="Gene3D" id="1.10.472.10">
    <property type="entry name" value="Cyclin-like"/>
    <property type="match status" value="2"/>
</dbReference>
<dbReference type="InterPro" id="IPR013763">
    <property type="entry name" value="Cyclin-like_dom"/>
</dbReference>
<feature type="compositionally biased region" description="Basic and acidic residues" evidence="7">
    <location>
        <begin position="392"/>
        <end position="402"/>
    </location>
</feature>
<dbReference type="GO" id="GO:0045721">
    <property type="term" value="P:negative regulation of gluconeogenesis"/>
    <property type="evidence" value="ECO:0007669"/>
    <property type="project" value="TreeGrafter"/>
</dbReference>
<evidence type="ECO:0000256" key="1">
    <source>
        <dbReference type="ARBA" id="ARBA00009065"/>
    </source>
</evidence>
<evidence type="ECO:0000256" key="3">
    <source>
        <dbReference type="ARBA" id="ARBA00023127"/>
    </source>
</evidence>
<evidence type="ECO:0000256" key="4">
    <source>
        <dbReference type="ARBA" id="ARBA00023306"/>
    </source>
</evidence>
<dbReference type="CDD" id="cd20544">
    <property type="entry name" value="CYCLIN_AtCycD-like_rpt2"/>
    <property type="match status" value="1"/>
</dbReference>
<comment type="similarity">
    <text evidence="5">Belongs to the GID4/VID24 family.</text>
</comment>
<name>A0AAE0CNP3_9ROSI</name>
<keyword evidence="2" id="KW-0132">Cell division</keyword>
<dbReference type="SMART" id="SM00385">
    <property type="entry name" value="CYCLIN"/>
    <property type="match status" value="1"/>
</dbReference>
<protein>
    <recommendedName>
        <fullName evidence="8">Cyclin-like domain-containing protein</fullName>
    </recommendedName>
</protein>
<dbReference type="Pfam" id="PF02984">
    <property type="entry name" value="Cyclin_C"/>
    <property type="match status" value="1"/>
</dbReference>
<evidence type="ECO:0000313" key="10">
    <source>
        <dbReference type="Proteomes" id="UP001280121"/>
    </source>
</evidence>
<dbReference type="GO" id="GO:0005773">
    <property type="term" value="C:vacuole"/>
    <property type="evidence" value="ECO:0007669"/>
    <property type="project" value="GOC"/>
</dbReference>
<accession>A0AAE0CNP3</accession>
<dbReference type="InterPro" id="IPR004367">
    <property type="entry name" value="Cyclin_C-dom"/>
</dbReference>
<feature type="region of interest" description="Disordered" evidence="7">
    <location>
        <begin position="392"/>
        <end position="430"/>
    </location>
</feature>
<dbReference type="GO" id="GO:0043161">
    <property type="term" value="P:proteasome-mediated ubiquitin-dependent protein catabolic process"/>
    <property type="evidence" value="ECO:0007669"/>
    <property type="project" value="TreeGrafter"/>
</dbReference>
<comment type="caution">
    <text evidence="9">The sequence shown here is derived from an EMBL/GenBank/DDBJ whole genome shotgun (WGS) entry which is preliminary data.</text>
</comment>
<keyword evidence="10" id="KW-1185">Reference proteome</keyword>
<reference evidence="9" key="1">
    <citation type="journal article" date="2023" name="Plant J.">
        <title>Genome sequences and population genomics provide insights into the demographic history, inbreeding, and mutation load of two 'living fossil' tree species of Dipteronia.</title>
        <authorList>
            <person name="Feng Y."/>
            <person name="Comes H.P."/>
            <person name="Chen J."/>
            <person name="Zhu S."/>
            <person name="Lu R."/>
            <person name="Zhang X."/>
            <person name="Li P."/>
            <person name="Qiu J."/>
            <person name="Olsen K.M."/>
            <person name="Qiu Y."/>
        </authorList>
    </citation>
    <scope>NUCLEOTIDE SEQUENCE</scope>
    <source>
        <strain evidence="9">KIB01</strain>
    </source>
</reference>
<dbReference type="Pfam" id="PF09783">
    <property type="entry name" value="Vac_ImportDeg"/>
    <property type="match status" value="2"/>
</dbReference>
<feature type="domain" description="Cyclin-like" evidence="8">
    <location>
        <begin position="526"/>
        <end position="614"/>
    </location>
</feature>
<sequence>MEALNVPMTDTPVVTFWEGEIVDTKNYTFFTDKWEATSEDDIRHWTKFPSFSPLLVKMEVDGGKSLDLSNYPYIFMEIFFIWSKQYFVNVGTDCGLTIAGFYYVCFSCSDGSINGFYYDPNSRRNTDQARPVFEHGLDVPDHIGPDRSTFKTLLARTHLIRGKVFLKYIGLGWVWANSYDSYFNSRVGGNLFNQEMPVRVAESSAPSPVPEAANSGQTSPQACTLLSVGQAFSGTQNVSSLQKEEAWRVNVRIQGCDLEHGYLCGTMEALNVPMADTPVVTFWEGEIVDTKNYTFFTDKWEATSEDDIRHWTKFPSFSPLLNQVEVDGGKSLDLSNYPYIFMRWKEQYFVNVGTDCGLTIAGFYYVCFSCSDGSINGFYYDPNSSPFQKLELKSTSEGRSDNKPNPVLRASTGHGPSPDPQSIGPGLVDLHGNGHGQSLQPVVGSESQVMESLLCDEVWLSSPDQTVVAACFDEPQNWRRSGDKEECDEATIMCLDKELTYMPQPGYLDYLLSNNNLMHSRSKAIQWLLKSRSRLNLSFGTVFNAANYLDRFLSMNKCHGWRHWMIELLSVACLSVASKFIETSAPSLQEIQMEDLDYSFQSNTIKRMELTLLQALGWRLACITTYSYVELLISNLDSLDSQLFDELTPRVTKLLLGSMLDFKLLKYRPSVVAVAALWCTLDDQLNIPPSHAHIAYITRLFNQEQKDDAVKCHRIMKSRRVDVDPLSKLRVLLCGWQPCYWPSSPVTVLLRERIDIYDCQVDLSIFNNDIISAAGSNINLEPWPPFVPPNYDDGEKRIADEIDDNDANDGVHQHFESSRVENSAEVQGEYMGSPNVEGNGSHGEGDVTFGKGVDDGDAWGEGGMRGDTALGMEVVGSDGTVDEGRVGDDETVGEGFELLLHNILVHEGLTVQTLPPLVVDRTLGDATTLEYLAMKNEREQWLKIKSRYMTSPYIDPFQAVEREKQKLKAKYARFKKSSTNTS</sequence>
<dbReference type="Proteomes" id="UP001280121">
    <property type="component" value="Unassembled WGS sequence"/>
</dbReference>
<evidence type="ECO:0000256" key="2">
    <source>
        <dbReference type="ARBA" id="ARBA00022618"/>
    </source>
</evidence>
<organism evidence="9 10">
    <name type="scientific">Dipteronia dyeriana</name>
    <dbReference type="NCBI Taxonomy" id="168575"/>
    <lineage>
        <taxon>Eukaryota</taxon>
        <taxon>Viridiplantae</taxon>
        <taxon>Streptophyta</taxon>
        <taxon>Embryophyta</taxon>
        <taxon>Tracheophyta</taxon>
        <taxon>Spermatophyta</taxon>
        <taxon>Magnoliopsida</taxon>
        <taxon>eudicotyledons</taxon>
        <taxon>Gunneridae</taxon>
        <taxon>Pentapetalae</taxon>
        <taxon>rosids</taxon>
        <taxon>malvids</taxon>
        <taxon>Sapindales</taxon>
        <taxon>Sapindaceae</taxon>
        <taxon>Hippocastanoideae</taxon>
        <taxon>Acereae</taxon>
        <taxon>Dipteronia</taxon>
    </lineage>
</organism>
<gene>
    <name evidence="9" type="ORF">Ddye_010873</name>
</gene>
<keyword evidence="3 6" id="KW-0195">Cyclin</keyword>